<feature type="transmembrane region" description="Helical" evidence="7">
    <location>
        <begin position="353"/>
        <end position="375"/>
    </location>
</feature>
<feature type="transmembrane region" description="Helical" evidence="7">
    <location>
        <begin position="21"/>
        <end position="42"/>
    </location>
</feature>
<accession>A0A3A3FIS3</accession>
<dbReference type="PANTHER" id="PTHR42865">
    <property type="entry name" value="PROTON/GLUTAMATE-ASPARTATE SYMPORTER"/>
    <property type="match status" value="1"/>
</dbReference>
<dbReference type="RefSeq" id="WP_119772319.1">
    <property type="nucleotide sequence ID" value="NZ_QYUO01000003.1"/>
</dbReference>
<evidence type="ECO:0000256" key="7">
    <source>
        <dbReference type="SAM" id="Phobius"/>
    </source>
</evidence>
<dbReference type="InterPro" id="IPR036458">
    <property type="entry name" value="Na:dicarbo_symporter_sf"/>
</dbReference>
<dbReference type="GO" id="GO:0005886">
    <property type="term" value="C:plasma membrane"/>
    <property type="evidence" value="ECO:0007669"/>
    <property type="project" value="TreeGrafter"/>
</dbReference>
<dbReference type="GO" id="GO:0015141">
    <property type="term" value="F:succinate transmembrane transporter activity"/>
    <property type="evidence" value="ECO:0007669"/>
    <property type="project" value="TreeGrafter"/>
</dbReference>
<organism evidence="8 9">
    <name type="scientific">Noviherbaspirillum saxi</name>
    <dbReference type="NCBI Taxonomy" id="2320863"/>
    <lineage>
        <taxon>Bacteria</taxon>
        <taxon>Pseudomonadati</taxon>
        <taxon>Pseudomonadota</taxon>
        <taxon>Betaproteobacteria</taxon>
        <taxon>Burkholderiales</taxon>
        <taxon>Oxalobacteraceae</taxon>
        <taxon>Noviherbaspirillum</taxon>
    </lineage>
</organism>
<evidence type="ECO:0000256" key="4">
    <source>
        <dbReference type="ARBA" id="ARBA00022847"/>
    </source>
</evidence>
<evidence type="ECO:0000256" key="1">
    <source>
        <dbReference type="ARBA" id="ARBA00004141"/>
    </source>
</evidence>
<comment type="caution">
    <text evidence="8">The sequence shown here is derived from an EMBL/GenBank/DDBJ whole genome shotgun (WGS) entry which is preliminary data.</text>
</comment>
<feature type="transmembrane region" description="Helical" evidence="7">
    <location>
        <begin position="226"/>
        <end position="250"/>
    </location>
</feature>
<dbReference type="AlphaFoldDB" id="A0A3A3FIS3"/>
<evidence type="ECO:0000256" key="3">
    <source>
        <dbReference type="ARBA" id="ARBA00022692"/>
    </source>
</evidence>
<evidence type="ECO:0000313" key="8">
    <source>
        <dbReference type="EMBL" id="RJF92434.1"/>
    </source>
</evidence>
<feature type="transmembrane region" description="Helical" evidence="7">
    <location>
        <begin position="318"/>
        <end position="341"/>
    </location>
</feature>
<dbReference type="OrthoDB" id="9766690at2"/>
<keyword evidence="2" id="KW-0813">Transport</keyword>
<sequence length="426" mass="44612">MKRMCSIKIRNSSSTGFLKNIGLRSLAMQMLFAIAAGIMLGYTNPGLAVQMKPLGEWFVSAVRVLVGPIIFFTVTSALAAAGKVGHIGRLGIKALIYFELTSTLALATGLFVAHVLQPGANFHIDASVLTGSPGVNASTSLTTAPRTFIETVTSVFMGSSILQVLLLACVCGMALAVLKERAASVIAGCDWIGQRLVKLVGMLMKLAPFAAFGAIAFTVGKYGVSSITPLITLLTTLYATTALFVLLALGAVARCAGFRILPFIRYLKEELLLVFGTSSSVTAMPRLIEKLEQAGCAGVVARIAVPAGYSFNLNGSNIYLTMALVFLAQALQIQLGLWDYITILALAMVTSKGASGVAGSAFIALAATIVAVPAIPDSSLFLIVGIERLLKCRPLANVIGNGVACMAIAAWDGKLDRRAVHAHGLT</sequence>
<protein>
    <submittedName>
        <fullName evidence="8">C4-dicarboxylate transporter DctA</fullName>
    </submittedName>
</protein>
<dbReference type="InterPro" id="IPR001991">
    <property type="entry name" value="Na-dicarboxylate_symporter"/>
</dbReference>
<keyword evidence="4" id="KW-0769">Symport</keyword>
<dbReference type="PANTHER" id="PTHR42865:SF1">
    <property type="entry name" value="AEROBIC C4-DICARBOXYLATE TRANSPORT PROTEIN"/>
    <property type="match status" value="1"/>
</dbReference>
<feature type="transmembrane region" description="Helical" evidence="7">
    <location>
        <begin position="62"/>
        <end position="82"/>
    </location>
</feature>
<dbReference type="Proteomes" id="UP000265955">
    <property type="component" value="Unassembled WGS sequence"/>
</dbReference>
<evidence type="ECO:0000313" key="9">
    <source>
        <dbReference type="Proteomes" id="UP000265955"/>
    </source>
</evidence>
<dbReference type="SUPFAM" id="SSF118215">
    <property type="entry name" value="Proton glutamate symport protein"/>
    <property type="match status" value="1"/>
</dbReference>
<dbReference type="GO" id="GO:0015366">
    <property type="term" value="F:malate:proton symporter activity"/>
    <property type="evidence" value="ECO:0007669"/>
    <property type="project" value="TreeGrafter"/>
</dbReference>
<name>A0A3A3FIS3_9BURK</name>
<feature type="transmembrane region" description="Helical" evidence="7">
    <location>
        <begin position="94"/>
        <end position="116"/>
    </location>
</feature>
<dbReference type="PROSITE" id="PS00713">
    <property type="entry name" value="NA_DICARBOXYL_SYMP_1"/>
    <property type="match status" value="1"/>
</dbReference>
<dbReference type="EMBL" id="QYUO01000003">
    <property type="protein sequence ID" value="RJF92434.1"/>
    <property type="molecule type" value="Genomic_DNA"/>
</dbReference>
<keyword evidence="5 7" id="KW-1133">Transmembrane helix</keyword>
<reference evidence="9" key="1">
    <citation type="submission" date="2018-09" db="EMBL/GenBank/DDBJ databases">
        <authorList>
            <person name="Zhu H."/>
        </authorList>
    </citation>
    <scope>NUCLEOTIDE SEQUENCE [LARGE SCALE GENOMIC DNA]</scope>
    <source>
        <strain evidence="9">K1R23-30</strain>
    </source>
</reference>
<feature type="transmembrane region" description="Helical" evidence="7">
    <location>
        <begin position="199"/>
        <end position="220"/>
    </location>
</feature>
<evidence type="ECO:0000256" key="2">
    <source>
        <dbReference type="ARBA" id="ARBA00022448"/>
    </source>
</evidence>
<dbReference type="Gene3D" id="1.10.3860.10">
    <property type="entry name" value="Sodium:dicarboxylate symporter"/>
    <property type="match status" value="1"/>
</dbReference>
<evidence type="ECO:0000256" key="5">
    <source>
        <dbReference type="ARBA" id="ARBA00022989"/>
    </source>
</evidence>
<dbReference type="GO" id="GO:0015138">
    <property type="term" value="F:fumarate transmembrane transporter activity"/>
    <property type="evidence" value="ECO:0007669"/>
    <property type="project" value="TreeGrafter"/>
</dbReference>
<dbReference type="Pfam" id="PF00375">
    <property type="entry name" value="SDF"/>
    <property type="match status" value="1"/>
</dbReference>
<keyword evidence="9" id="KW-1185">Reference proteome</keyword>
<dbReference type="GO" id="GO:0070778">
    <property type="term" value="P:L-aspartate transmembrane transport"/>
    <property type="evidence" value="ECO:0007669"/>
    <property type="project" value="TreeGrafter"/>
</dbReference>
<evidence type="ECO:0000256" key="6">
    <source>
        <dbReference type="ARBA" id="ARBA00023136"/>
    </source>
</evidence>
<dbReference type="InterPro" id="IPR018107">
    <property type="entry name" value="Na-dicarboxylate_symporter_CS"/>
</dbReference>
<dbReference type="PRINTS" id="PR00173">
    <property type="entry name" value="EDTRNSPORT"/>
</dbReference>
<keyword evidence="6 7" id="KW-0472">Membrane</keyword>
<gene>
    <name evidence="8" type="ORF">D3871_27850</name>
</gene>
<comment type="subcellular location">
    <subcellularLocation>
        <location evidence="1">Membrane</location>
        <topology evidence="1">Multi-pass membrane protein</topology>
    </subcellularLocation>
</comment>
<feature type="transmembrane region" description="Helical" evidence="7">
    <location>
        <begin position="155"/>
        <end position="178"/>
    </location>
</feature>
<keyword evidence="3 7" id="KW-0812">Transmembrane</keyword>
<proteinExistence type="predicted"/>